<organism evidence="4 5">
    <name type="scientific">Candidatus Chisholmbacteria bacterium RIFCSPHIGHO2_01_FULL_48_12</name>
    <dbReference type="NCBI Taxonomy" id="1797589"/>
    <lineage>
        <taxon>Bacteria</taxon>
        <taxon>Candidatus Chisholmiibacteriota</taxon>
    </lineage>
</organism>
<dbReference type="InterPro" id="IPR012336">
    <property type="entry name" value="Thioredoxin-like_fold"/>
</dbReference>
<evidence type="ECO:0000313" key="4">
    <source>
        <dbReference type="EMBL" id="OGY18057.1"/>
    </source>
</evidence>
<dbReference type="Gene3D" id="3.40.30.10">
    <property type="entry name" value="Glutaredoxin"/>
    <property type="match status" value="1"/>
</dbReference>
<dbReference type="Pfam" id="PF13462">
    <property type="entry name" value="Thioredoxin_4"/>
    <property type="match status" value="1"/>
</dbReference>
<dbReference type="PANTHER" id="PTHR13887">
    <property type="entry name" value="GLUTATHIONE S-TRANSFERASE KAPPA"/>
    <property type="match status" value="1"/>
</dbReference>
<feature type="transmembrane region" description="Helical" evidence="2">
    <location>
        <begin position="12"/>
        <end position="32"/>
    </location>
</feature>
<dbReference type="InterPro" id="IPR036249">
    <property type="entry name" value="Thioredoxin-like_sf"/>
</dbReference>
<dbReference type="Proteomes" id="UP000177324">
    <property type="component" value="Unassembled WGS sequence"/>
</dbReference>
<protein>
    <recommendedName>
        <fullName evidence="3">Thioredoxin domain-containing protein</fullName>
    </recommendedName>
</protein>
<dbReference type="InterPro" id="IPR013766">
    <property type="entry name" value="Thioredoxin_domain"/>
</dbReference>
<proteinExistence type="inferred from homology"/>
<dbReference type="PANTHER" id="PTHR13887:SF56">
    <property type="entry name" value="THIOREDOXIN-LIKE REDUCTASE RV2466C"/>
    <property type="match status" value="1"/>
</dbReference>
<evidence type="ECO:0000313" key="5">
    <source>
        <dbReference type="Proteomes" id="UP000177324"/>
    </source>
</evidence>
<dbReference type="AlphaFoldDB" id="A0A1G1VS77"/>
<feature type="domain" description="Thioredoxin" evidence="3">
    <location>
        <begin position="51"/>
        <end position="243"/>
    </location>
</feature>
<evidence type="ECO:0000259" key="3">
    <source>
        <dbReference type="PROSITE" id="PS51352"/>
    </source>
</evidence>
<dbReference type="PROSITE" id="PS51352">
    <property type="entry name" value="THIOREDOXIN_2"/>
    <property type="match status" value="1"/>
</dbReference>
<name>A0A1G1VS77_9BACT</name>
<dbReference type="SUPFAM" id="SSF52833">
    <property type="entry name" value="Thioredoxin-like"/>
    <property type="match status" value="1"/>
</dbReference>
<keyword evidence="2" id="KW-0472">Membrane</keyword>
<evidence type="ECO:0000256" key="2">
    <source>
        <dbReference type="SAM" id="Phobius"/>
    </source>
</evidence>
<comment type="similarity">
    <text evidence="1">Belongs to the thioredoxin family. DsbA subfamily.</text>
</comment>
<comment type="caution">
    <text evidence="4">The sequence shown here is derived from an EMBL/GenBank/DDBJ whole genome shotgun (WGS) entry which is preliminary data.</text>
</comment>
<keyword evidence="2" id="KW-0812">Transmembrane</keyword>
<evidence type="ECO:0000256" key="1">
    <source>
        <dbReference type="ARBA" id="ARBA00005791"/>
    </source>
</evidence>
<gene>
    <name evidence="4" type="ORF">A2784_05085</name>
</gene>
<dbReference type="STRING" id="1797589.A2784_05085"/>
<reference evidence="4 5" key="1">
    <citation type="journal article" date="2016" name="Nat. Commun.">
        <title>Thousands of microbial genomes shed light on interconnected biogeochemical processes in an aquifer system.</title>
        <authorList>
            <person name="Anantharaman K."/>
            <person name="Brown C.T."/>
            <person name="Hug L.A."/>
            <person name="Sharon I."/>
            <person name="Castelle C.J."/>
            <person name="Probst A.J."/>
            <person name="Thomas B.C."/>
            <person name="Singh A."/>
            <person name="Wilkins M.J."/>
            <person name="Karaoz U."/>
            <person name="Brodie E.L."/>
            <person name="Williams K.H."/>
            <person name="Hubbard S.S."/>
            <person name="Banfield J.F."/>
        </authorList>
    </citation>
    <scope>NUCLEOTIDE SEQUENCE [LARGE SCALE GENOMIC DNA]</scope>
</reference>
<keyword evidence="2" id="KW-1133">Transmembrane helix</keyword>
<dbReference type="EMBL" id="MHCH01000010">
    <property type="protein sequence ID" value="OGY18057.1"/>
    <property type="molecule type" value="Genomic_DNA"/>
</dbReference>
<accession>A0A1G1VS77</accession>
<sequence>MTKKAEQVNFQKVVIGVLMLVVIGGSFLVGRLTTELKLLKSQPGTTANQAAQQLQVAAVARLSDADWQELLKDSAAVRGEESAPVTMVEFTDYQCPFCKRAFEQTWPELVKEYIDTGKVRYLVHDLPLSIHPNAPVAAEAARCAGEQGKYWQMHDAIFTNQDDWANGQVDELMQQYARGVGVNMAQFNNCYEGEKYKAAVEADVALAARLGATGTPTFYINGRSLVGAQPIAAFKVVIEEELGK</sequence>